<reference evidence="1 2" key="1">
    <citation type="submission" date="2020-02" db="EMBL/GenBank/DDBJ databases">
        <authorList>
            <person name="Ma Q."/>
            <person name="Huang Y."/>
            <person name="Song X."/>
            <person name="Pei D."/>
        </authorList>
    </citation>
    <scope>NUCLEOTIDE SEQUENCE [LARGE SCALE GENOMIC DNA]</scope>
    <source>
        <strain evidence="1">Sxm20200214</strain>
        <tissue evidence="1">Leaf</tissue>
    </source>
</reference>
<accession>A0A8X7VEL3</accession>
<evidence type="ECO:0000313" key="1">
    <source>
        <dbReference type="EMBL" id="KAG2310025.1"/>
    </source>
</evidence>
<organism evidence="1 2">
    <name type="scientific">Brassica carinata</name>
    <name type="common">Ethiopian mustard</name>
    <name type="synonym">Abyssinian cabbage</name>
    <dbReference type="NCBI Taxonomy" id="52824"/>
    <lineage>
        <taxon>Eukaryota</taxon>
        <taxon>Viridiplantae</taxon>
        <taxon>Streptophyta</taxon>
        <taxon>Embryophyta</taxon>
        <taxon>Tracheophyta</taxon>
        <taxon>Spermatophyta</taxon>
        <taxon>Magnoliopsida</taxon>
        <taxon>eudicotyledons</taxon>
        <taxon>Gunneridae</taxon>
        <taxon>Pentapetalae</taxon>
        <taxon>rosids</taxon>
        <taxon>malvids</taxon>
        <taxon>Brassicales</taxon>
        <taxon>Brassicaceae</taxon>
        <taxon>Brassiceae</taxon>
        <taxon>Brassica</taxon>
    </lineage>
</organism>
<dbReference type="EMBL" id="JAAMPC010000005">
    <property type="protein sequence ID" value="KAG2310025.1"/>
    <property type="molecule type" value="Genomic_DNA"/>
</dbReference>
<dbReference type="OrthoDB" id="1931061at2759"/>
<comment type="caution">
    <text evidence="1">The sequence shown here is derived from an EMBL/GenBank/DDBJ whole genome shotgun (WGS) entry which is preliminary data.</text>
</comment>
<evidence type="ECO:0000313" key="2">
    <source>
        <dbReference type="Proteomes" id="UP000886595"/>
    </source>
</evidence>
<name>A0A8X7VEL3_BRACI</name>
<keyword evidence="2" id="KW-1185">Reference proteome</keyword>
<dbReference type="AlphaFoldDB" id="A0A8X7VEL3"/>
<gene>
    <name evidence="1" type="ORF">Bca52824_021582</name>
</gene>
<protein>
    <submittedName>
        <fullName evidence="1">Uncharacterized protein</fullName>
    </submittedName>
</protein>
<sequence length="242" mass="26731">MVDDITQRETGFNSNRIERKGLCGLAGLSVGYRFSDENTQTSREIDFVDRVLVSPATTTPGALNSAESFEDQCAIDQVEITSRIFLDSSNFGRDDDALDSFSDLKTRKCTSVVEARLLRFWEARNLKRGGELMWMDMLLVDVNATRMQASISASQLPRFHSRLAAGTMFSASDIIGEITSVKSMVCDAPGEKNRVMATIKLDNDTVVTLSLFDSHGVPEHLQACTIDGALQKSYANAMRLQI</sequence>
<dbReference type="Proteomes" id="UP000886595">
    <property type="component" value="Unassembled WGS sequence"/>
</dbReference>
<proteinExistence type="predicted"/>